<dbReference type="AlphaFoldDB" id="A0A1I1L1V3"/>
<keyword evidence="3" id="KW-1185">Reference proteome</keyword>
<gene>
    <name evidence="2" type="ORF">SAMN04487968_109107</name>
</gene>
<proteinExistence type="predicted"/>
<feature type="transmembrane region" description="Helical" evidence="1">
    <location>
        <begin position="177"/>
        <end position="201"/>
    </location>
</feature>
<dbReference type="RefSeq" id="WP_091124517.1">
    <property type="nucleotide sequence ID" value="NZ_FOLB01000009.1"/>
</dbReference>
<dbReference type="OrthoDB" id="4715924at2"/>
<evidence type="ECO:0000313" key="3">
    <source>
        <dbReference type="Proteomes" id="UP000198832"/>
    </source>
</evidence>
<protein>
    <submittedName>
        <fullName evidence="2">Uncharacterized protein</fullName>
    </submittedName>
</protein>
<name>A0A1I1L1V3_9ACTN</name>
<dbReference type="Proteomes" id="UP000198832">
    <property type="component" value="Unassembled WGS sequence"/>
</dbReference>
<feature type="transmembrane region" description="Helical" evidence="1">
    <location>
        <begin position="78"/>
        <end position="98"/>
    </location>
</feature>
<organism evidence="2 3">
    <name type="scientific">Nocardioides terrae</name>
    <dbReference type="NCBI Taxonomy" id="574651"/>
    <lineage>
        <taxon>Bacteria</taxon>
        <taxon>Bacillati</taxon>
        <taxon>Actinomycetota</taxon>
        <taxon>Actinomycetes</taxon>
        <taxon>Propionibacteriales</taxon>
        <taxon>Nocardioidaceae</taxon>
        <taxon>Nocardioides</taxon>
    </lineage>
</organism>
<feature type="transmembrane region" description="Helical" evidence="1">
    <location>
        <begin position="227"/>
        <end position="246"/>
    </location>
</feature>
<evidence type="ECO:0000256" key="1">
    <source>
        <dbReference type="SAM" id="Phobius"/>
    </source>
</evidence>
<dbReference type="EMBL" id="FOLB01000009">
    <property type="protein sequence ID" value="SFC67047.1"/>
    <property type="molecule type" value="Genomic_DNA"/>
</dbReference>
<evidence type="ECO:0000313" key="2">
    <source>
        <dbReference type="EMBL" id="SFC67047.1"/>
    </source>
</evidence>
<accession>A0A1I1L1V3</accession>
<keyword evidence="1" id="KW-0472">Membrane</keyword>
<feature type="transmembrane region" description="Helical" evidence="1">
    <location>
        <begin position="51"/>
        <end position="71"/>
    </location>
</feature>
<keyword evidence="1" id="KW-0812">Transmembrane</keyword>
<keyword evidence="1" id="KW-1133">Transmembrane helix</keyword>
<feature type="transmembrane region" description="Helical" evidence="1">
    <location>
        <begin position="124"/>
        <end position="146"/>
    </location>
</feature>
<dbReference type="STRING" id="574651.SAMN04487968_109107"/>
<reference evidence="2 3" key="1">
    <citation type="submission" date="2016-10" db="EMBL/GenBank/DDBJ databases">
        <authorList>
            <person name="de Groot N.N."/>
        </authorList>
    </citation>
    <scope>NUCLEOTIDE SEQUENCE [LARGE SCALE GENOMIC DNA]</scope>
    <source>
        <strain evidence="2 3">CGMCC 1.7056</strain>
    </source>
</reference>
<sequence length="247" mass="25770">MSWLGLLLIGLGVADLGHSLRPVRWVPECVAAAVVVVLGLVGGLTDARDVLAWLVIALVVIGWGRVVRVGFGVRRPEWPLALLGGTLVAAVAVSPLAGSVDGPLADWLAAVPWPRVAGTRPDSALLVLGGLLVQLSTGNVVVRLVLAATDTVNPARPSHDVSVRLKGGRLLGPMERLVILGLGLGGHVTAASLVIAAKALIRWPELQSFRDGDGRPDGPTIDEVTEYFLVGSFVSWLVSLGTLAIVR</sequence>